<dbReference type="RefSeq" id="WP_006747139.1">
    <property type="nucleotide sequence ID" value="NZ_CP007029.1"/>
</dbReference>
<dbReference type="PANTHER" id="PTHR30035:SF3">
    <property type="entry name" value="INTERMEMBRANE PHOSPHOLIPID TRANSPORT SYSTEM LIPOPROTEIN MLAA"/>
    <property type="match status" value="1"/>
</dbReference>
<dbReference type="Pfam" id="PF04333">
    <property type="entry name" value="MlaA"/>
    <property type="match status" value="1"/>
</dbReference>
<dbReference type="PROSITE" id="PS51257">
    <property type="entry name" value="PROKAR_LIPOPROTEIN"/>
    <property type="match status" value="1"/>
</dbReference>
<accession>W0DQQ6</accession>
<sequence length="264" mass="29096">MKPVLHRSPVLAAAVLLGAALAGCASVPAEDRHPSDPFERYNRAMFAFNDGFDRTVLKPAAETYQELPQPVRSGVGNFFSNLGDVVVLFNSLLQGKFHNAASDASRLMFNTTFGVFGVFDVASPMGLAKNNEDFGQTLGHWGVPAGPYLQIPFLGPSTVRDAPARVVDVYTHPARFVYSDHPDTVLALAALDLVHVRAGLLSTEAVLATISDDRYVALRDFWLQRREFLVRDGEIDNDDAWLDELDALEELEMLEALEREHPTQ</sequence>
<dbReference type="STRING" id="713585.THITH_14730"/>
<dbReference type="GO" id="GO:0016020">
    <property type="term" value="C:membrane"/>
    <property type="evidence" value="ECO:0007669"/>
    <property type="project" value="InterPro"/>
</dbReference>
<gene>
    <name evidence="4" type="ORF">THITH_14730</name>
</gene>
<feature type="chain" id="PRO_5004786970" evidence="3">
    <location>
        <begin position="23"/>
        <end position="264"/>
    </location>
</feature>
<comment type="similarity">
    <text evidence="1">Belongs to the MlaA family.</text>
</comment>
<reference evidence="4 5" key="1">
    <citation type="submission" date="2013-12" db="EMBL/GenBank/DDBJ databases">
        <authorList>
            <consortium name="DOE Joint Genome Institute"/>
            <person name="Muyzer G."/>
            <person name="Huntemann M."/>
            <person name="Han J."/>
            <person name="Chen A."/>
            <person name="Kyrpides N."/>
            <person name="Mavromatis K."/>
            <person name="Markowitz V."/>
            <person name="Palaniappan K."/>
            <person name="Ivanova N."/>
            <person name="Schaumberg A."/>
            <person name="Pati A."/>
            <person name="Liolios K."/>
            <person name="Nordberg H.P."/>
            <person name="Cantor M.N."/>
            <person name="Hua S.X."/>
            <person name="Woyke T."/>
        </authorList>
    </citation>
    <scope>NUCLEOTIDE SEQUENCE [LARGE SCALE GENOMIC DNA]</scope>
    <source>
        <strain evidence="4 5">ARh 1</strain>
    </source>
</reference>
<dbReference type="HOGENOM" id="CLU_059326_3_1_6"/>
<dbReference type="EMBL" id="CP007029">
    <property type="protein sequence ID" value="AHE99323.1"/>
    <property type="molecule type" value="Genomic_DNA"/>
</dbReference>
<dbReference type="Proteomes" id="UP000005289">
    <property type="component" value="Chromosome"/>
</dbReference>
<evidence type="ECO:0000256" key="2">
    <source>
        <dbReference type="ARBA" id="ARBA00022729"/>
    </source>
</evidence>
<dbReference type="PANTHER" id="PTHR30035">
    <property type="entry name" value="LIPOPROTEIN VACJ-RELATED"/>
    <property type="match status" value="1"/>
</dbReference>
<dbReference type="AlphaFoldDB" id="W0DQQ6"/>
<organism evidence="4 5">
    <name type="scientific">Thioalkalivibrio paradoxus ARh 1</name>
    <dbReference type="NCBI Taxonomy" id="713585"/>
    <lineage>
        <taxon>Bacteria</taxon>
        <taxon>Pseudomonadati</taxon>
        <taxon>Pseudomonadota</taxon>
        <taxon>Gammaproteobacteria</taxon>
        <taxon>Chromatiales</taxon>
        <taxon>Ectothiorhodospiraceae</taxon>
        <taxon>Thioalkalivibrio</taxon>
    </lineage>
</organism>
<dbReference type="OrthoDB" id="9785326at2"/>
<keyword evidence="5" id="KW-1185">Reference proteome</keyword>
<protein>
    <submittedName>
        <fullName evidence="4">ABC transporter</fullName>
    </submittedName>
</protein>
<evidence type="ECO:0000313" key="4">
    <source>
        <dbReference type="EMBL" id="AHE99323.1"/>
    </source>
</evidence>
<feature type="signal peptide" evidence="3">
    <location>
        <begin position="1"/>
        <end position="22"/>
    </location>
</feature>
<dbReference type="InterPro" id="IPR007428">
    <property type="entry name" value="MlaA"/>
</dbReference>
<name>W0DQQ6_9GAMM</name>
<dbReference type="KEGG" id="tti:THITH_14730"/>
<keyword evidence="2 3" id="KW-0732">Signal</keyword>
<dbReference type="GO" id="GO:0120010">
    <property type="term" value="P:intermembrane phospholipid transfer"/>
    <property type="evidence" value="ECO:0007669"/>
    <property type="project" value="TreeGrafter"/>
</dbReference>
<evidence type="ECO:0000313" key="5">
    <source>
        <dbReference type="Proteomes" id="UP000005289"/>
    </source>
</evidence>
<evidence type="ECO:0000256" key="3">
    <source>
        <dbReference type="SAM" id="SignalP"/>
    </source>
</evidence>
<proteinExistence type="inferred from homology"/>
<evidence type="ECO:0000256" key="1">
    <source>
        <dbReference type="ARBA" id="ARBA00010634"/>
    </source>
</evidence>
<dbReference type="PRINTS" id="PR01805">
    <property type="entry name" value="VACJLIPOPROT"/>
</dbReference>